<dbReference type="AlphaFoldDB" id="A0A8X6QQ26"/>
<keyword evidence="3" id="KW-1185">Reference proteome</keyword>
<dbReference type="EMBL" id="BMAW01033530">
    <property type="protein sequence ID" value="GFU30701.1"/>
    <property type="molecule type" value="Genomic_DNA"/>
</dbReference>
<reference evidence="2" key="1">
    <citation type="submission" date="2020-08" db="EMBL/GenBank/DDBJ databases">
        <title>Multicomponent nature underlies the extraordinary mechanical properties of spider dragline silk.</title>
        <authorList>
            <person name="Kono N."/>
            <person name="Nakamura H."/>
            <person name="Mori M."/>
            <person name="Yoshida Y."/>
            <person name="Ohtoshi R."/>
            <person name="Malay A.D."/>
            <person name="Moran D.A.P."/>
            <person name="Tomita M."/>
            <person name="Numata K."/>
            <person name="Arakawa K."/>
        </authorList>
    </citation>
    <scope>NUCLEOTIDE SEQUENCE</scope>
</reference>
<feature type="compositionally biased region" description="Basic and acidic residues" evidence="1">
    <location>
        <begin position="77"/>
        <end position="87"/>
    </location>
</feature>
<evidence type="ECO:0000313" key="3">
    <source>
        <dbReference type="Proteomes" id="UP000887013"/>
    </source>
</evidence>
<feature type="region of interest" description="Disordered" evidence="1">
    <location>
        <begin position="64"/>
        <end position="87"/>
    </location>
</feature>
<gene>
    <name evidence="2" type="ORF">NPIL_589451</name>
</gene>
<name>A0A8X6QQ26_NEPPI</name>
<comment type="caution">
    <text evidence="2">The sequence shown here is derived from an EMBL/GenBank/DDBJ whole genome shotgun (WGS) entry which is preliminary data.</text>
</comment>
<evidence type="ECO:0000256" key="1">
    <source>
        <dbReference type="SAM" id="MobiDB-lite"/>
    </source>
</evidence>
<organism evidence="2 3">
    <name type="scientific">Nephila pilipes</name>
    <name type="common">Giant wood spider</name>
    <name type="synonym">Nephila maculata</name>
    <dbReference type="NCBI Taxonomy" id="299642"/>
    <lineage>
        <taxon>Eukaryota</taxon>
        <taxon>Metazoa</taxon>
        <taxon>Ecdysozoa</taxon>
        <taxon>Arthropoda</taxon>
        <taxon>Chelicerata</taxon>
        <taxon>Arachnida</taxon>
        <taxon>Araneae</taxon>
        <taxon>Araneomorphae</taxon>
        <taxon>Entelegynae</taxon>
        <taxon>Araneoidea</taxon>
        <taxon>Nephilidae</taxon>
        <taxon>Nephila</taxon>
    </lineage>
</organism>
<evidence type="ECO:0000313" key="2">
    <source>
        <dbReference type="EMBL" id="GFU30701.1"/>
    </source>
</evidence>
<accession>A0A8X6QQ26</accession>
<dbReference type="Proteomes" id="UP000887013">
    <property type="component" value="Unassembled WGS sequence"/>
</dbReference>
<feature type="region of interest" description="Disordered" evidence="1">
    <location>
        <begin position="1"/>
        <end position="35"/>
    </location>
</feature>
<protein>
    <submittedName>
        <fullName evidence="2">Uncharacterized protein</fullName>
    </submittedName>
</protein>
<sequence length="87" mass="9692">MPIDDGFQVVRRGKQRSPRNNSGDNTSKKQKKVLMETSNQFDSLTIEEPPDFLVEPTSTAATRAVVKPNVASNRQATRKERPVPSLP</sequence>
<proteinExistence type="predicted"/>